<evidence type="ECO:0000256" key="4">
    <source>
        <dbReference type="ARBA" id="ARBA00022454"/>
    </source>
</evidence>
<dbReference type="InterPro" id="IPR020993">
    <property type="entry name" value="Centromere_CenpK"/>
</dbReference>
<organism evidence="8 9">
    <name type="scientific">Notothenia coriiceps</name>
    <name type="common">black rockcod</name>
    <dbReference type="NCBI Taxonomy" id="8208"/>
    <lineage>
        <taxon>Eukaryota</taxon>
        <taxon>Metazoa</taxon>
        <taxon>Chordata</taxon>
        <taxon>Craniata</taxon>
        <taxon>Vertebrata</taxon>
        <taxon>Euteleostomi</taxon>
        <taxon>Actinopterygii</taxon>
        <taxon>Neopterygii</taxon>
        <taxon>Teleostei</taxon>
        <taxon>Neoteleostei</taxon>
        <taxon>Acanthomorphata</taxon>
        <taxon>Eupercaria</taxon>
        <taxon>Perciformes</taxon>
        <taxon>Notothenioidei</taxon>
        <taxon>Nototheniidae</taxon>
        <taxon>Notothenia</taxon>
    </lineage>
</organism>
<dbReference type="KEGG" id="ncc:104945985"/>
<dbReference type="CTD" id="64105"/>
<gene>
    <name evidence="9" type="primary">cenpk</name>
</gene>
<dbReference type="OrthoDB" id="9445768at2759"/>
<dbReference type="Pfam" id="PF11802">
    <property type="entry name" value="CENP-K"/>
    <property type="match status" value="1"/>
</dbReference>
<dbReference type="PANTHER" id="PTHR14401:SF6">
    <property type="entry name" value="CENTROMERE PROTEIN K"/>
    <property type="match status" value="1"/>
</dbReference>
<evidence type="ECO:0000256" key="5">
    <source>
        <dbReference type="ARBA" id="ARBA00023054"/>
    </source>
</evidence>
<reference evidence="9" key="1">
    <citation type="submission" date="2025-08" db="UniProtKB">
        <authorList>
            <consortium name="RefSeq"/>
        </authorList>
    </citation>
    <scope>IDENTIFICATION</scope>
    <source>
        <tissue evidence="9">Muscle</tissue>
    </source>
</reference>
<keyword evidence="5" id="KW-0175">Coiled coil</keyword>
<evidence type="ECO:0000256" key="3">
    <source>
        <dbReference type="ARBA" id="ARBA00005795"/>
    </source>
</evidence>
<proteinExistence type="inferred from homology"/>
<keyword evidence="4" id="KW-0158">Chromosome</keyword>
<sequence length="216" mass="24728">MAELEAGVVAEEALSETALNELMEQCEDQFTLLEKLQNEIILSEPDACENPQDQAVNRLMAAEAELKQWLSVEPKLLASNSEVLLKAGKEEMLKLCSELEMGLSCQEAKRDKLKETKELEQKWLEEKTQVLIAAKKHVEQRQIEKEKASEHSILLDTKTQIQKVNVYQERLMECLSDVLGKHIPLPQYESSTNKKKKKSNTQEFDKDMISLNEILE</sequence>
<dbReference type="GO" id="GO:0051382">
    <property type="term" value="P:kinetochore assembly"/>
    <property type="evidence" value="ECO:0007669"/>
    <property type="project" value="InterPro"/>
</dbReference>
<comment type="similarity">
    <text evidence="3">Belongs to the CENP-K/MCM22 family.</text>
</comment>
<protein>
    <submittedName>
        <fullName evidence="9">Centromere protein K</fullName>
    </submittedName>
</protein>
<evidence type="ECO:0000256" key="7">
    <source>
        <dbReference type="ARBA" id="ARBA00023328"/>
    </source>
</evidence>
<comment type="subcellular location">
    <subcellularLocation>
        <location evidence="2">Chromosome</location>
        <location evidence="2">Centromere</location>
    </subcellularLocation>
    <subcellularLocation>
        <location evidence="1">Nucleus</location>
    </subcellularLocation>
</comment>
<dbReference type="GeneID" id="104945985"/>
<evidence type="ECO:0000256" key="2">
    <source>
        <dbReference type="ARBA" id="ARBA00004584"/>
    </source>
</evidence>
<dbReference type="GO" id="GO:0000775">
    <property type="term" value="C:chromosome, centromeric region"/>
    <property type="evidence" value="ECO:0007669"/>
    <property type="project" value="UniProtKB-SubCell"/>
</dbReference>
<evidence type="ECO:0000313" key="9">
    <source>
        <dbReference type="RefSeq" id="XP_010770026.1"/>
    </source>
</evidence>
<keyword evidence="7" id="KW-0137">Centromere</keyword>
<evidence type="ECO:0000256" key="1">
    <source>
        <dbReference type="ARBA" id="ARBA00004123"/>
    </source>
</evidence>
<dbReference type="AlphaFoldDB" id="A0A6I9N6R0"/>
<accession>A0A6I9N6R0</accession>
<evidence type="ECO:0000313" key="8">
    <source>
        <dbReference type="Proteomes" id="UP000504611"/>
    </source>
</evidence>
<feature type="non-terminal residue" evidence="9">
    <location>
        <position position="216"/>
    </location>
</feature>
<dbReference type="GO" id="GO:0000070">
    <property type="term" value="P:mitotic sister chromatid segregation"/>
    <property type="evidence" value="ECO:0007669"/>
    <property type="project" value="TreeGrafter"/>
</dbReference>
<dbReference type="Proteomes" id="UP000504611">
    <property type="component" value="Unplaced"/>
</dbReference>
<name>A0A6I9N6R0_9TELE</name>
<keyword evidence="8" id="KW-1185">Reference proteome</keyword>
<evidence type="ECO:0000256" key="6">
    <source>
        <dbReference type="ARBA" id="ARBA00023242"/>
    </source>
</evidence>
<dbReference type="PANTHER" id="PTHR14401">
    <property type="entry name" value="CENTROMERE PROTEIN K"/>
    <property type="match status" value="1"/>
</dbReference>
<dbReference type="GO" id="GO:0005634">
    <property type="term" value="C:nucleus"/>
    <property type="evidence" value="ECO:0007669"/>
    <property type="project" value="UniProtKB-SubCell"/>
</dbReference>
<dbReference type="RefSeq" id="XP_010770026.1">
    <property type="nucleotide sequence ID" value="XM_010771724.1"/>
</dbReference>
<keyword evidence="6" id="KW-0539">Nucleus</keyword>